<protein>
    <submittedName>
        <fullName evidence="10">L-2,4-diaminobutyrate decarboxylase</fullName>
    </submittedName>
</protein>
<gene>
    <name evidence="10" type="ORF">SAMN04489727_3452</name>
</gene>
<dbReference type="Pfam" id="PF00282">
    <property type="entry name" value="Pyridoxal_deC"/>
    <property type="match status" value="1"/>
</dbReference>
<evidence type="ECO:0000256" key="3">
    <source>
        <dbReference type="ARBA" id="ARBA00022793"/>
    </source>
</evidence>
<dbReference type="GO" id="GO:0017000">
    <property type="term" value="P:antibiotic biosynthetic process"/>
    <property type="evidence" value="ECO:0007669"/>
    <property type="project" value="UniProtKB-KW"/>
</dbReference>
<organism evidence="10 11">
    <name type="scientific">Amycolatopsis tolypomycina</name>
    <dbReference type="NCBI Taxonomy" id="208445"/>
    <lineage>
        <taxon>Bacteria</taxon>
        <taxon>Bacillati</taxon>
        <taxon>Actinomycetota</taxon>
        <taxon>Actinomycetes</taxon>
        <taxon>Pseudonocardiales</taxon>
        <taxon>Pseudonocardiaceae</taxon>
        <taxon>Amycolatopsis</taxon>
    </lineage>
</organism>
<dbReference type="Gene3D" id="3.90.1150.170">
    <property type="match status" value="1"/>
</dbReference>
<dbReference type="InterPro" id="IPR015421">
    <property type="entry name" value="PyrdxlP-dep_Trfase_major"/>
</dbReference>
<dbReference type="InterPro" id="IPR015424">
    <property type="entry name" value="PyrdxlP-dep_Trfase"/>
</dbReference>
<evidence type="ECO:0000256" key="9">
    <source>
        <dbReference type="SAM" id="MobiDB-lite"/>
    </source>
</evidence>
<reference evidence="11" key="1">
    <citation type="submission" date="2016-10" db="EMBL/GenBank/DDBJ databases">
        <authorList>
            <person name="Varghese N."/>
            <person name="Submissions S."/>
        </authorList>
    </citation>
    <scope>NUCLEOTIDE SEQUENCE [LARGE SCALE GENOMIC DNA]</scope>
    <source>
        <strain evidence="11">DSM 44544</strain>
    </source>
</reference>
<keyword evidence="11" id="KW-1185">Reference proteome</keyword>
<evidence type="ECO:0000313" key="10">
    <source>
        <dbReference type="EMBL" id="SEC35471.1"/>
    </source>
</evidence>
<dbReference type="SUPFAM" id="SSF53383">
    <property type="entry name" value="PLP-dependent transferases"/>
    <property type="match status" value="1"/>
</dbReference>
<evidence type="ECO:0000256" key="7">
    <source>
        <dbReference type="PIRSR" id="PIRSR602129-50"/>
    </source>
</evidence>
<evidence type="ECO:0000256" key="8">
    <source>
        <dbReference type="RuleBase" id="RU000382"/>
    </source>
</evidence>
<comment type="cofactor">
    <cofactor evidence="1 7 8">
        <name>pyridoxal 5'-phosphate</name>
        <dbReference type="ChEBI" id="CHEBI:597326"/>
    </cofactor>
</comment>
<evidence type="ECO:0000256" key="2">
    <source>
        <dbReference type="ARBA" id="ARBA00009533"/>
    </source>
</evidence>
<dbReference type="PROSITE" id="PS00392">
    <property type="entry name" value="DDC_GAD_HDC_YDC"/>
    <property type="match status" value="1"/>
</dbReference>
<evidence type="ECO:0000256" key="1">
    <source>
        <dbReference type="ARBA" id="ARBA00001933"/>
    </source>
</evidence>
<feature type="region of interest" description="Disordered" evidence="9">
    <location>
        <begin position="74"/>
        <end position="159"/>
    </location>
</feature>
<keyword evidence="5" id="KW-0045">Antibiotic biosynthesis</keyword>
<dbReference type="Gene3D" id="3.90.1150.10">
    <property type="entry name" value="Aspartate Aminotransferase, domain 1"/>
    <property type="match status" value="1"/>
</dbReference>
<evidence type="ECO:0000313" key="11">
    <source>
        <dbReference type="Proteomes" id="UP000199622"/>
    </source>
</evidence>
<evidence type="ECO:0000256" key="4">
    <source>
        <dbReference type="ARBA" id="ARBA00022898"/>
    </source>
</evidence>
<evidence type="ECO:0000256" key="6">
    <source>
        <dbReference type="ARBA" id="ARBA00023239"/>
    </source>
</evidence>
<sequence length="575" mass="58153">MRADGLAGGQGGADRLAELIPAALRGMAAGVAERGGPAPAGGPAAVAAALVAERGEVEAAPTGSAVAGDRAPAALLPDATPAGPGFAPAGPISAGEPRPAAEPGDPARAVEAIAAGAEPAESHHAEPQPAEPHHTEPHHTEPHHTAPTPPSRTGALPRGGVGAEAALEQLSRLLAAGSADPADPACAAHLHCPPLAVAVAADVVASALNPSMDSWDQAPVASELEREFTSGIARLCYPDAANPDAVVTTGGTESNLLGLLLARENGVVQPVCGANAHHSVARAAWLLGLPAPIVVPCAGDRLLPDALETVLTPGCVVVATAGTTNTGTLDPLPEIARICHRHQARLHVDAAYGGMALCSDTLKTKLAGLELADSVALDLHKFGWQPVAAGLFAARDAADLGALTVRAEYLNADDDTEAGLPDLLGRSIRTSRRPDAFRMAVTVHALGTDGLGALVERCCATAAEVARHVDEHPGLRLWGPPELSTVVLRPVVADKTETAGDELVARVRRALLEAGTAVIGRAALPTGPGGANQLWLKLTLLHPHTTAADYVPLLDRIVATAGAELVAGRESPVAS</sequence>
<accession>A0A1H4RV49</accession>
<dbReference type="GO" id="GO:0004058">
    <property type="term" value="F:aromatic-L-amino-acid decarboxylase activity"/>
    <property type="evidence" value="ECO:0007669"/>
    <property type="project" value="UniProtKB-ARBA"/>
</dbReference>
<dbReference type="InterPro" id="IPR015422">
    <property type="entry name" value="PyrdxlP-dep_Trfase_small"/>
</dbReference>
<dbReference type="InterPro" id="IPR021115">
    <property type="entry name" value="Pyridoxal-P_BS"/>
</dbReference>
<dbReference type="Proteomes" id="UP000199622">
    <property type="component" value="Unassembled WGS sequence"/>
</dbReference>
<dbReference type="AlphaFoldDB" id="A0A1H4RV49"/>
<dbReference type="STRING" id="208445.SAMN04489727_3452"/>
<dbReference type="InterPro" id="IPR002129">
    <property type="entry name" value="PyrdxlP-dep_de-COase"/>
</dbReference>
<feature type="compositionally biased region" description="Basic and acidic residues" evidence="9">
    <location>
        <begin position="120"/>
        <end position="144"/>
    </location>
</feature>
<evidence type="ECO:0000256" key="5">
    <source>
        <dbReference type="ARBA" id="ARBA00023194"/>
    </source>
</evidence>
<dbReference type="EMBL" id="FNSO01000004">
    <property type="protein sequence ID" value="SEC35471.1"/>
    <property type="molecule type" value="Genomic_DNA"/>
</dbReference>
<name>A0A1H4RV49_9PSEU</name>
<feature type="compositionally biased region" description="Low complexity" evidence="9">
    <location>
        <begin position="74"/>
        <end position="95"/>
    </location>
</feature>
<dbReference type="Gene3D" id="3.40.640.10">
    <property type="entry name" value="Type I PLP-dependent aspartate aminotransferase-like (Major domain)"/>
    <property type="match status" value="1"/>
</dbReference>
<proteinExistence type="inferred from homology"/>
<dbReference type="GO" id="GO:0005737">
    <property type="term" value="C:cytoplasm"/>
    <property type="evidence" value="ECO:0007669"/>
    <property type="project" value="TreeGrafter"/>
</dbReference>
<dbReference type="PANTHER" id="PTHR45677">
    <property type="entry name" value="GLUTAMATE DECARBOXYLASE-RELATED"/>
    <property type="match status" value="1"/>
</dbReference>
<dbReference type="OrthoDB" id="3335676at2"/>
<keyword evidence="3" id="KW-0210">Decarboxylase</keyword>
<keyword evidence="4 7" id="KW-0663">Pyridoxal phosphate</keyword>
<dbReference type="GO" id="GO:0030170">
    <property type="term" value="F:pyridoxal phosphate binding"/>
    <property type="evidence" value="ECO:0007669"/>
    <property type="project" value="InterPro"/>
</dbReference>
<feature type="modified residue" description="N6-(pyridoxal phosphate)lysine" evidence="7">
    <location>
        <position position="381"/>
    </location>
</feature>
<keyword evidence="6 8" id="KW-0456">Lyase</keyword>
<dbReference type="RefSeq" id="WP_091308306.1">
    <property type="nucleotide sequence ID" value="NZ_FNSO01000004.1"/>
</dbReference>
<dbReference type="GO" id="GO:0019752">
    <property type="term" value="P:carboxylic acid metabolic process"/>
    <property type="evidence" value="ECO:0007669"/>
    <property type="project" value="InterPro"/>
</dbReference>
<comment type="similarity">
    <text evidence="2 8">Belongs to the group II decarboxylase family.</text>
</comment>
<feature type="compositionally biased region" description="Low complexity" evidence="9">
    <location>
        <begin position="107"/>
        <end position="119"/>
    </location>
</feature>
<dbReference type="PANTHER" id="PTHR45677:SF8">
    <property type="entry name" value="CYSTEINE SULFINIC ACID DECARBOXYLASE"/>
    <property type="match status" value="1"/>
</dbReference>